<keyword evidence="4 5" id="KW-0472">Membrane</keyword>
<feature type="transmembrane region" description="Helical" evidence="5">
    <location>
        <begin position="88"/>
        <end position="106"/>
    </location>
</feature>
<dbReference type="EMBL" id="JASWJB010000039">
    <property type="protein sequence ID" value="KAK2608387.1"/>
    <property type="molecule type" value="Genomic_DNA"/>
</dbReference>
<evidence type="ECO:0000256" key="1">
    <source>
        <dbReference type="ARBA" id="ARBA00004141"/>
    </source>
</evidence>
<dbReference type="Proteomes" id="UP001251528">
    <property type="component" value="Unassembled WGS sequence"/>
</dbReference>
<keyword evidence="3 5" id="KW-1133">Transmembrane helix</keyword>
<feature type="transmembrane region" description="Helical" evidence="5">
    <location>
        <begin position="236"/>
        <end position="254"/>
    </location>
</feature>
<evidence type="ECO:0000256" key="3">
    <source>
        <dbReference type="ARBA" id="ARBA00022989"/>
    </source>
</evidence>
<gene>
    <name evidence="6" type="ORF">QQS21_003073</name>
</gene>
<dbReference type="AlphaFoldDB" id="A0AAJ0FVW8"/>
<feature type="transmembrane region" description="Helical" evidence="5">
    <location>
        <begin position="52"/>
        <end position="76"/>
    </location>
</feature>
<name>A0AAJ0FVW8_9HYPO</name>
<protein>
    <submittedName>
        <fullName evidence="6">Uncharacterized protein</fullName>
    </submittedName>
</protein>
<keyword evidence="7" id="KW-1185">Reference proteome</keyword>
<sequence length="327" mass="36416">MIFQTRGEPSPFLRVKTPHLLFTFVDISSEYTSGGYIDPNFPNPHGPHDVPIIIYGFTPSFPLALFATVLFSLLLFCHCFQAALFRSWYFSTFSIGLFFEVAGYIARCLSARLDPYHLIYFVLNYFFIVTAPVFLAAGIYAILSVLISRLGGKYAFMSPKLIMWFFITSDVVATITQVAGASLIGSKTSKHEDPTTANNILLGGLAYQVFSMSVFVFVATGFLIPARREIYQRKGMSVFVSVFALATCLVYVRTIFRLAETSEGLFGNLQTHEIYFAVLEFAPVAGAALLFAAWHPGRCLGKRAKVGNKEGMGRYEANELNFFLVKS</sequence>
<feature type="transmembrane region" description="Helical" evidence="5">
    <location>
        <begin position="118"/>
        <end position="143"/>
    </location>
</feature>
<feature type="transmembrane region" description="Helical" evidence="5">
    <location>
        <begin position="205"/>
        <end position="224"/>
    </location>
</feature>
<evidence type="ECO:0000256" key="4">
    <source>
        <dbReference type="ARBA" id="ARBA00023136"/>
    </source>
</evidence>
<evidence type="ECO:0000256" key="2">
    <source>
        <dbReference type="ARBA" id="ARBA00022692"/>
    </source>
</evidence>
<keyword evidence="2 5" id="KW-0812">Transmembrane</keyword>
<comment type="caution">
    <text evidence="6">The sequence shown here is derived from an EMBL/GenBank/DDBJ whole genome shotgun (WGS) entry which is preliminary data.</text>
</comment>
<dbReference type="InterPro" id="IPR007568">
    <property type="entry name" value="RTA1"/>
</dbReference>
<comment type="subcellular location">
    <subcellularLocation>
        <location evidence="1">Membrane</location>
        <topology evidence="1">Multi-pass membrane protein</topology>
    </subcellularLocation>
</comment>
<evidence type="ECO:0000313" key="7">
    <source>
        <dbReference type="Proteomes" id="UP001251528"/>
    </source>
</evidence>
<proteinExistence type="predicted"/>
<dbReference type="GO" id="GO:0016020">
    <property type="term" value="C:membrane"/>
    <property type="evidence" value="ECO:0007669"/>
    <property type="project" value="UniProtKB-SubCell"/>
</dbReference>
<evidence type="ECO:0000313" key="6">
    <source>
        <dbReference type="EMBL" id="KAK2608387.1"/>
    </source>
</evidence>
<organism evidence="6 7">
    <name type="scientific">Conoideocrella luteorostrata</name>
    <dbReference type="NCBI Taxonomy" id="1105319"/>
    <lineage>
        <taxon>Eukaryota</taxon>
        <taxon>Fungi</taxon>
        <taxon>Dikarya</taxon>
        <taxon>Ascomycota</taxon>
        <taxon>Pezizomycotina</taxon>
        <taxon>Sordariomycetes</taxon>
        <taxon>Hypocreomycetidae</taxon>
        <taxon>Hypocreales</taxon>
        <taxon>Clavicipitaceae</taxon>
        <taxon>Conoideocrella</taxon>
    </lineage>
</organism>
<dbReference type="PANTHER" id="PTHR31465:SF1">
    <property type="entry name" value="PROTEIN RTA1-RELATED"/>
    <property type="match status" value="1"/>
</dbReference>
<dbReference type="Pfam" id="PF04479">
    <property type="entry name" value="RTA1"/>
    <property type="match status" value="1"/>
</dbReference>
<accession>A0AAJ0FVW8</accession>
<feature type="transmembrane region" description="Helical" evidence="5">
    <location>
        <begin position="274"/>
        <end position="294"/>
    </location>
</feature>
<feature type="transmembrane region" description="Helical" evidence="5">
    <location>
        <begin position="164"/>
        <end position="185"/>
    </location>
</feature>
<dbReference type="PANTHER" id="PTHR31465">
    <property type="entry name" value="PROTEIN RTA1-RELATED"/>
    <property type="match status" value="1"/>
</dbReference>
<evidence type="ECO:0000256" key="5">
    <source>
        <dbReference type="SAM" id="Phobius"/>
    </source>
</evidence>
<reference evidence="6" key="1">
    <citation type="submission" date="2023-06" db="EMBL/GenBank/DDBJ databases">
        <title>Conoideocrella luteorostrata (Hypocreales: Clavicipitaceae), a potential biocontrol fungus for elongate hemlock scale in United States Christmas tree production areas.</title>
        <authorList>
            <person name="Barrett H."/>
            <person name="Lovett B."/>
            <person name="Macias A.M."/>
            <person name="Stajich J.E."/>
            <person name="Kasson M.T."/>
        </authorList>
    </citation>
    <scope>NUCLEOTIDE SEQUENCE</scope>
    <source>
        <strain evidence="6">ARSEF 14590</strain>
    </source>
</reference>